<dbReference type="RefSeq" id="WP_160630937.1">
    <property type="nucleotide sequence ID" value="NZ_WWNE01000003.1"/>
</dbReference>
<dbReference type="GO" id="GO:0006633">
    <property type="term" value="P:fatty acid biosynthetic process"/>
    <property type="evidence" value="ECO:0007669"/>
    <property type="project" value="InterPro"/>
</dbReference>
<gene>
    <name evidence="5" type="ORF">GQN54_00635</name>
</gene>
<evidence type="ECO:0008006" key="7">
    <source>
        <dbReference type="Google" id="ProtNLM"/>
    </source>
</evidence>
<keyword evidence="1" id="KW-0808">Transferase</keyword>
<name>A0A6N9NGE1_9FLAO</name>
<dbReference type="Gene3D" id="3.40.47.10">
    <property type="match status" value="1"/>
</dbReference>
<dbReference type="Pfam" id="PF08541">
    <property type="entry name" value="ACP_syn_III_C"/>
    <property type="match status" value="1"/>
</dbReference>
<evidence type="ECO:0000259" key="3">
    <source>
        <dbReference type="Pfam" id="PF08541"/>
    </source>
</evidence>
<keyword evidence="2" id="KW-0012">Acyltransferase</keyword>
<dbReference type="SUPFAM" id="SSF53901">
    <property type="entry name" value="Thiolase-like"/>
    <property type="match status" value="1"/>
</dbReference>
<dbReference type="InterPro" id="IPR013747">
    <property type="entry name" value="ACP_syn_III_C"/>
</dbReference>
<evidence type="ECO:0000313" key="5">
    <source>
        <dbReference type="EMBL" id="NBG64601.1"/>
    </source>
</evidence>
<dbReference type="Pfam" id="PF08545">
    <property type="entry name" value="ACP_syn_III"/>
    <property type="match status" value="1"/>
</dbReference>
<keyword evidence="6" id="KW-1185">Reference proteome</keyword>
<organism evidence="5 6">
    <name type="scientific">Acidiluteibacter ferrifornacis</name>
    <dbReference type="NCBI Taxonomy" id="2692424"/>
    <lineage>
        <taxon>Bacteria</taxon>
        <taxon>Pseudomonadati</taxon>
        <taxon>Bacteroidota</taxon>
        <taxon>Flavobacteriia</taxon>
        <taxon>Flavobacteriales</taxon>
        <taxon>Cryomorphaceae</taxon>
        <taxon>Acidiluteibacter</taxon>
    </lineage>
</organism>
<dbReference type="InterPro" id="IPR016039">
    <property type="entry name" value="Thiolase-like"/>
</dbReference>
<dbReference type="Proteomes" id="UP000470771">
    <property type="component" value="Unassembled WGS sequence"/>
</dbReference>
<comment type="caution">
    <text evidence="5">The sequence shown here is derived from an EMBL/GenBank/DDBJ whole genome shotgun (WGS) entry which is preliminary data.</text>
</comment>
<dbReference type="EMBL" id="WWNE01000003">
    <property type="protein sequence ID" value="NBG64601.1"/>
    <property type="molecule type" value="Genomic_DNA"/>
</dbReference>
<sequence length="334" mass="37800">MPRIAESALYFPSKTFTNEDFFLKFPEERDSKTWPKLGIHNRHIIADNEVPSDMGLKAAEKLLNDHPHLRTEIDFILFTSPERDYYTPITAGVLQHKLGLKTDLGAMDVHQGCSSFIYLLSHADGLIKIGAATKVLVIAVSSLTRTIDENDKANRFIFGDGAAAYIIEKSEEQVFHSYYFGNDGSKKDKIIIRDGENRHPINEDSYIPFTNEFGEQQIPAKFYQDGAGVFRFTLDRIPKMIQLILDKNDLKKDDIDLYLLHQPNEFIVKALTKVAKLPEEKVVIDVANYGNTVSLSIAILIHNLNQQNRIKPGMRILIAAFGTGLSWNGCIWET</sequence>
<evidence type="ECO:0000313" key="6">
    <source>
        <dbReference type="Proteomes" id="UP000470771"/>
    </source>
</evidence>
<dbReference type="InterPro" id="IPR013751">
    <property type="entry name" value="ACP_syn_III_N"/>
</dbReference>
<accession>A0A6N9NGE1</accession>
<dbReference type="GO" id="GO:0004315">
    <property type="term" value="F:3-oxoacyl-[acyl-carrier-protein] synthase activity"/>
    <property type="evidence" value="ECO:0007669"/>
    <property type="project" value="InterPro"/>
</dbReference>
<feature type="domain" description="Beta-ketoacyl-[acyl-carrier-protein] synthase III C-terminal" evidence="3">
    <location>
        <begin position="245"/>
        <end position="333"/>
    </location>
</feature>
<reference evidence="5 6" key="1">
    <citation type="submission" date="2019-12" db="EMBL/GenBank/DDBJ databases">
        <authorList>
            <person name="Zhao J."/>
        </authorList>
    </citation>
    <scope>NUCLEOTIDE SEQUENCE [LARGE SCALE GENOMIC DNA]</scope>
    <source>
        <strain evidence="5 6">S-15</strain>
    </source>
</reference>
<evidence type="ECO:0000256" key="2">
    <source>
        <dbReference type="ARBA" id="ARBA00023315"/>
    </source>
</evidence>
<dbReference type="PANTHER" id="PTHR34069">
    <property type="entry name" value="3-OXOACYL-[ACYL-CARRIER-PROTEIN] SYNTHASE 3"/>
    <property type="match status" value="1"/>
</dbReference>
<feature type="domain" description="Beta-ketoacyl-[acyl-carrier-protein] synthase III N-terminal" evidence="4">
    <location>
        <begin position="107"/>
        <end position="184"/>
    </location>
</feature>
<dbReference type="PANTHER" id="PTHR34069:SF2">
    <property type="entry name" value="BETA-KETOACYL-[ACYL-CARRIER-PROTEIN] SYNTHASE III"/>
    <property type="match status" value="1"/>
</dbReference>
<dbReference type="CDD" id="cd00830">
    <property type="entry name" value="KAS_III"/>
    <property type="match status" value="1"/>
</dbReference>
<evidence type="ECO:0000256" key="1">
    <source>
        <dbReference type="ARBA" id="ARBA00022679"/>
    </source>
</evidence>
<protein>
    <recommendedName>
        <fullName evidence="7">3-oxoacyl-ACP synthase</fullName>
    </recommendedName>
</protein>
<evidence type="ECO:0000259" key="4">
    <source>
        <dbReference type="Pfam" id="PF08545"/>
    </source>
</evidence>
<dbReference type="AlphaFoldDB" id="A0A6N9NGE1"/>
<dbReference type="GO" id="GO:0044550">
    <property type="term" value="P:secondary metabolite biosynthetic process"/>
    <property type="evidence" value="ECO:0007669"/>
    <property type="project" value="TreeGrafter"/>
</dbReference>
<proteinExistence type="predicted"/>